<dbReference type="PANTHER" id="PTHR41771">
    <property type="entry name" value="MEMBRANE PROTEIN-RELATED"/>
    <property type="match status" value="1"/>
</dbReference>
<sequence length="388" mass="41478">MIKQYYNKCVASKSFIPTAVVLLAVLVLIVLPDRFVNPVYSQFETSKARVISVNNNGIQRAGIVAYGEQRCVVELLDGRYKGTVAEAMNMLSGSLGTDKQYRAGDIALVTVGGVQGQGVYKISMVDHYRLNYQLFLAGAFMLLLIVLAGWIGVRAILAFLFTVLCIWKMLIPFLLAGYQPILCGLLITAILTTVIIILVYGFDRRFIAATLGSLLGTGLTALLAIIFVSMSKIHGAVMDYSESLLYTGFQLNLTEIFIASIFIASSGAVMDIAVDITSAVYEVIEANPAISKAAAMKAGLNVGRTVLGTMSTTLLLAYSGGYIGLLMVFVAQGTPVLNILNLNYIAAEILNTMIGSFGLITVAPFTAVTSATLLAGSKNRAAEAFLQG</sequence>
<keyword evidence="3" id="KW-1185">Reference proteome</keyword>
<feature type="transmembrane region" description="Helical" evidence="1">
    <location>
        <begin position="14"/>
        <end position="31"/>
    </location>
</feature>
<dbReference type="Proteomes" id="UP000198847">
    <property type="component" value="Unassembled WGS sequence"/>
</dbReference>
<feature type="transmembrane region" description="Helical" evidence="1">
    <location>
        <begin position="353"/>
        <end position="375"/>
    </location>
</feature>
<dbReference type="RefSeq" id="WP_091744126.1">
    <property type="nucleotide sequence ID" value="NZ_FODY01000003.1"/>
</dbReference>
<dbReference type="EMBL" id="FODY01000003">
    <property type="protein sequence ID" value="SEO61047.1"/>
    <property type="molecule type" value="Genomic_DNA"/>
</dbReference>
<feature type="transmembrane region" description="Helical" evidence="1">
    <location>
        <begin position="182"/>
        <end position="200"/>
    </location>
</feature>
<dbReference type="InterPro" id="IPR012507">
    <property type="entry name" value="YibE_F"/>
</dbReference>
<dbReference type="Pfam" id="PF07907">
    <property type="entry name" value="YibE_F"/>
    <property type="match status" value="1"/>
</dbReference>
<accession>A0A1H8R413</accession>
<feature type="transmembrane region" description="Helical" evidence="1">
    <location>
        <begin position="156"/>
        <end position="175"/>
    </location>
</feature>
<protein>
    <submittedName>
        <fullName evidence="2">Uncharacterized membrane protein</fullName>
    </submittedName>
</protein>
<evidence type="ECO:0000256" key="1">
    <source>
        <dbReference type="SAM" id="Phobius"/>
    </source>
</evidence>
<dbReference type="OrthoDB" id="5753718at2"/>
<keyword evidence="1" id="KW-0472">Membrane</keyword>
<organism evidence="2 3">
    <name type="scientific">Propionispora vibrioides</name>
    <dbReference type="NCBI Taxonomy" id="112903"/>
    <lineage>
        <taxon>Bacteria</taxon>
        <taxon>Bacillati</taxon>
        <taxon>Bacillota</taxon>
        <taxon>Negativicutes</taxon>
        <taxon>Selenomonadales</taxon>
        <taxon>Sporomusaceae</taxon>
        <taxon>Propionispora</taxon>
    </lineage>
</organism>
<evidence type="ECO:0000313" key="2">
    <source>
        <dbReference type="EMBL" id="SEO61047.1"/>
    </source>
</evidence>
<proteinExistence type="predicted"/>
<gene>
    <name evidence="2" type="ORF">SAMN04490178_103156</name>
</gene>
<reference evidence="2 3" key="1">
    <citation type="submission" date="2016-10" db="EMBL/GenBank/DDBJ databases">
        <authorList>
            <person name="de Groot N.N."/>
        </authorList>
    </citation>
    <scope>NUCLEOTIDE SEQUENCE [LARGE SCALE GENOMIC DNA]</scope>
    <source>
        <strain evidence="2 3">DSM 13305</strain>
    </source>
</reference>
<feature type="transmembrane region" description="Helical" evidence="1">
    <location>
        <begin position="130"/>
        <end position="150"/>
    </location>
</feature>
<dbReference type="PANTHER" id="PTHR41771:SF1">
    <property type="entry name" value="MEMBRANE PROTEIN"/>
    <property type="match status" value="1"/>
</dbReference>
<feature type="transmembrane region" description="Helical" evidence="1">
    <location>
        <begin position="314"/>
        <end position="333"/>
    </location>
</feature>
<evidence type="ECO:0000313" key="3">
    <source>
        <dbReference type="Proteomes" id="UP000198847"/>
    </source>
</evidence>
<keyword evidence="1" id="KW-1133">Transmembrane helix</keyword>
<dbReference type="AlphaFoldDB" id="A0A1H8R413"/>
<name>A0A1H8R413_9FIRM</name>
<feature type="transmembrane region" description="Helical" evidence="1">
    <location>
        <begin position="206"/>
        <end position="228"/>
    </location>
</feature>
<keyword evidence="1" id="KW-0812">Transmembrane</keyword>